<dbReference type="PANTHER" id="PTHR10537">
    <property type="entry name" value="DNA PRIMASE LARGE SUBUNIT"/>
    <property type="match status" value="1"/>
</dbReference>
<keyword evidence="10" id="KW-0238">DNA-binding</keyword>
<evidence type="ECO:0000256" key="8">
    <source>
        <dbReference type="ARBA" id="ARBA00023004"/>
    </source>
</evidence>
<dbReference type="GO" id="GO:0051539">
    <property type="term" value="F:4 iron, 4 sulfur cluster binding"/>
    <property type="evidence" value="ECO:0007669"/>
    <property type="project" value="UniProtKB-KW"/>
</dbReference>
<comment type="caution">
    <text evidence="13">The sequence shown here is derived from an EMBL/GenBank/DDBJ whole genome shotgun (WGS) entry which is preliminary data.</text>
</comment>
<dbReference type="Pfam" id="PF26466">
    <property type="entry name" value="DNA_primase_lrg_N"/>
    <property type="match status" value="1"/>
</dbReference>
<proteinExistence type="inferred from homology"/>
<dbReference type="AlphaFoldDB" id="A0AAN9T747"/>
<dbReference type="CDD" id="cd07322">
    <property type="entry name" value="PriL_PriS_Eukaryotic"/>
    <property type="match status" value="1"/>
</dbReference>
<evidence type="ECO:0000256" key="5">
    <source>
        <dbReference type="ARBA" id="ARBA00022515"/>
    </source>
</evidence>
<feature type="region of interest" description="Disordered" evidence="11">
    <location>
        <begin position="405"/>
        <end position="435"/>
    </location>
</feature>
<protein>
    <recommendedName>
        <fullName evidence="3">DNA primase large subunit</fullName>
    </recommendedName>
</protein>
<evidence type="ECO:0000259" key="12">
    <source>
        <dbReference type="Pfam" id="PF04104"/>
    </source>
</evidence>
<dbReference type="GO" id="GO:0006269">
    <property type="term" value="P:DNA replication, synthesis of primer"/>
    <property type="evidence" value="ECO:0007669"/>
    <property type="project" value="UniProtKB-KW"/>
</dbReference>
<dbReference type="GO" id="GO:0003677">
    <property type="term" value="F:DNA binding"/>
    <property type="evidence" value="ECO:0007669"/>
    <property type="project" value="UniProtKB-KW"/>
</dbReference>
<gene>
    <name evidence="13" type="ORF">V9T40_011575</name>
</gene>
<evidence type="ECO:0000313" key="14">
    <source>
        <dbReference type="Proteomes" id="UP001367676"/>
    </source>
</evidence>
<dbReference type="InterPro" id="IPR058560">
    <property type="entry name" value="DNA_primase_C"/>
</dbReference>
<dbReference type="InterPro" id="IPR016558">
    <property type="entry name" value="DNA_primase_lsu_euk"/>
</dbReference>
<evidence type="ECO:0000256" key="7">
    <source>
        <dbReference type="ARBA" id="ARBA00022723"/>
    </source>
</evidence>
<dbReference type="GO" id="GO:0006270">
    <property type="term" value="P:DNA replication initiation"/>
    <property type="evidence" value="ECO:0007669"/>
    <property type="project" value="TreeGrafter"/>
</dbReference>
<evidence type="ECO:0000256" key="9">
    <source>
        <dbReference type="ARBA" id="ARBA00023014"/>
    </source>
</evidence>
<evidence type="ECO:0000256" key="4">
    <source>
        <dbReference type="ARBA" id="ARBA00022485"/>
    </source>
</evidence>
<keyword evidence="14" id="KW-1185">Reference proteome</keyword>
<dbReference type="Pfam" id="PF04104">
    <property type="entry name" value="DNA_primase_lrg"/>
    <property type="match status" value="1"/>
</dbReference>
<accession>A0AAN9T747</accession>
<comment type="cofactor">
    <cofactor evidence="1">
        <name>[4Fe-4S] cluster</name>
        <dbReference type="ChEBI" id="CHEBI:49883"/>
    </cofactor>
</comment>
<keyword evidence="8" id="KW-0408">Iron</keyword>
<evidence type="ECO:0000313" key="13">
    <source>
        <dbReference type="EMBL" id="KAK7574384.1"/>
    </source>
</evidence>
<organism evidence="13 14">
    <name type="scientific">Parthenolecanium corni</name>
    <dbReference type="NCBI Taxonomy" id="536013"/>
    <lineage>
        <taxon>Eukaryota</taxon>
        <taxon>Metazoa</taxon>
        <taxon>Ecdysozoa</taxon>
        <taxon>Arthropoda</taxon>
        <taxon>Hexapoda</taxon>
        <taxon>Insecta</taxon>
        <taxon>Pterygota</taxon>
        <taxon>Neoptera</taxon>
        <taxon>Paraneoptera</taxon>
        <taxon>Hemiptera</taxon>
        <taxon>Sternorrhyncha</taxon>
        <taxon>Coccoidea</taxon>
        <taxon>Coccidae</taxon>
        <taxon>Parthenolecanium</taxon>
    </lineage>
</organism>
<evidence type="ECO:0000256" key="6">
    <source>
        <dbReference type="ARBA" id="ARBA00022705"/>
    </source>
</evidence>
<dbReference type="InterPro" id="IPR007238">
    <property type="entry name" value="DNA_primase_lsu_euk/arc"/>
</dbReference>
<keyword evidence="9" id="KW-0411">Iron-sulfur</keyword>
<dbReference type="Gene3D" id="1.20.930.80">
    <property type="match status" value="1"/>
</dbReference>
<keyword evidence="7" id="KW-0479">Metal-binding</keyword>
<dbReference type="EMBL" id="JBBCAQ010000037">
    <property type="protein sequence ID" value="KAK7574384.1"/>
    <property type="molecule type" value="Genomic_DNA"/>
</dbReference>
<comment type="similarity">
    <text evidence="2">Belongs to the eukaryotic-type primase large subunit family.</text>
</comment>
<keyword evidence="6" id="KW-0235">DNA replication</keyword>
<evidence type="ECO:0000256" key="10">
    <source>
        <dbReference type="ARBA" id="ARBA00023125"/>
    </source>
</evidence>
<dbReference type="GO" id="GO:0046872">
    <property type="term" value="F:metal ion binding"/>
    <property type="evidence" value="ECO:0007669"/>
    <property type="project" value="UniProtKB-KW"/>
</dbReference>
<dbReference type="PANTHER" id="PTHR10537:SF3">
    <property type="entry name" value="DNA PRIMASE LARGE SUBUNIT"/>
    <property type="match status" value="1"/>
</dbReference>
<sequence>MDFKPKKARVEIQNELFEKYPHDLQMYIDHPNAQITLNEFQDFAIERLKVLRTLETVALKSNSKSYEDYKKAVVTDLHQQGLHLYKKLITYGGALGGNNSDRNEIFEARQRDHVSHFILRIAYCQSEEYRRWFIARELELFKLRWSYLPADSKRTFIKVNNLNFSPIDEETFSYLNSSTEGYIKTSHEYYCVKWTDVLDLVRTRRVFLDRGKAYISSDDLISVLGSVFRSSLSHSLGAMSHKLPVLMEDERLKRLIKNLHHAYTGKTYATNTNNKRVSLHSLDSLSKSSFPLCMKQMYSALKTDHHLRHNARIQLGLFLKGIGLSLEDALTFWRTEFCKKIDVDQFEKKYAYNIRYNYGKEGKKTNYTPYSCVKIIGSSPGPGDCHGCPFRHSDPQNLKQTFMAQNFSPPENPSKPPEFNDSELEGVDWDSIGTV</sequence>
<dbReference type="Proteomes" id="UP001367676">
    <property type="component" value="Unassembled WGS sequence"/>
</dbReference>
<evidence type="ECO:0000256" key="11">
    <source>
        <dbReference type="SAM" id="MobiDB-lite"/>
    </source>
</evidence>
<name>A0AAN9T747_9HEMI</name>
<feature type="domain" description="DNA primase large subunit C-terminal" evidence="12">
    <location>
        <begin position="284"/>
        <end position="403"/>
    </location>
</feature>
<evidence type="ECO:0000256" key="2">
    <source>
        <dbReference type="ARBA" id="ARBA00010564"/>
    </source>
</evidence>
<dbReference type="GO" id="GO:0005658">
    <property type="term" value="C:alpha DNA polymerase:primase complex"/>
    <property type="evidence" value="ECO:0007669"/>
    <property type="project" value="UniProtKB-ARBA"/>
</dbReference>
<evidence type="ECO:0000256" key="1">
    <source>
        <dbReference type="ARBA" id="ARBA00001966"/>
    </source>
</evidence>
<keyword evidence="5" id="KW-0639">Primosome</keyword>
<evidence type="ECO:0000256" key="3">
    <source>
        <dbReference type="ARBA" id="ARBA00019038"/>
    </source>
</evidence>
<keyword evidence="4" id="KW-0004">4Fe-4S</keyword>
<reference evidence="13 14" key="1">
    <citation type="submission" date="2024-03" db="EMBL/GenBank/DDBJ databases">
        <title>Adaptation during the transition from Ophiocordyceps entomopathogen to insect associate is accompanied by gene loss and intensified selection.</title>
        <authorList>
            <person name="Ward C.M."/>
            <person name="Onetto C.A."/>
            <person name="Borneman A.R."/>
        </authorList>
    </citation>
    <scope>NUCLEOTIDE SEQUENCE [LARGE SCALE GENOMIC DNA]</scope>
    <source>
        <strain evidence="13">AWRI1</strain>
        <tissue evidence="13">Single Adult Female</tissue>
    </source>
</reference>